<keyword evidence="2" id="KW-1185">Reference proteome</keyword>
<dbReference type="RefSeq" id="WP_377254599.1">
    <property type="nucleotide sequence ID" value="NZ_JBHMAA010000002.1"/>
</dbReference>
<evidence type="ECO:0000313" key="1">
    <source>
        <dbReference type="EMBL" id="MFB9947343.1"/>
    </source>
</evidence>
<comment type="caution">
    <text evidence="1">The sequence shown here is derived from an EMBL/GenBank/DDBJ whole genome shotgun (WGS) entry which is preliminary data.</text>
</comment>
<evidence type="ECO:0000313" key="2">
    <source>
        <dbReference type="Proteomes" id="UP001589692"/>
    </source>
</evidence>
<organism evidence="1 2">
    <name type="scientific">Rhizobium puerariae</name>
    <dbReference type="NCBI Taxonomy" id="1585791"/>
    <lineage>
        <taxon>Bacteria</taxon>
        <taxon>Pseudomonadati</taxon>
        <taxon>Pseudomonadota</taxon>
        <taxon>Alphaproteobacteria</taxon>
        <taxon>Hyphomicrobiales</taxon>
        <taxon>Rhizobiaceae</taxon>
        <taxon>Rhizobium/Agrobacterium group</taxon>
        <taxon>Rhizobium</taxon>
    </lineage>
</organism>
<name>A0ABV6A9Q3_9HYPH</name>
<dbReference type="EMBL" id="JBHMAA010000002">
    <property type="protein sequence ID" value="MFB9947343.1"/>
    <property type="molecule type" value="Genomic_DNA"/>
</dbReference>
<protein>
    <submittedName>
        <fullName evidence="1">Uncharacterized protein</fullName>
    </submittedName>
</protein>
<accession>A0ABV6A9Q3</accession>
<gene>
    <name evidence="1" type="ORF">ACFFP0_00715</name>
</gene>
<dbReference type="Proteomes" id="UP001589692">
    <property type="component" value="Unassembled WGS sequence"/>
</dbReference>
<reference evidence="1 2" key="1">
    <citation type="submission" date="2024-09" db="EMBL/GenBank/DDBJ databases">
        <authorList>
            <person name="Sun Q."/>
            <person name="Mori K."/>
        </authorList>
    </citation>
    <scope>NUCLEOTIDE SEQUENCE [LARGE SCALE GENOMIC DNA]</scope>
    <source>
        <strain evidence="1 2">TBRC 4938</strain>
    </source>
</reference>
<proteinExistence type="predicted"/>
<sequence>MNEPLKKLIEVARTAPQTKSDIEVQRRSFAYGNTHFENSKITREMVDKIADEMPFTGDLGKKAR</sequence>